<keyword evidence="1" id="KW-0812">Transmembrane</keyword>
<feature type="transmembrane region" description="Helical" evidence="1">
    <location>
        <begin position="12"/>
        <end position="35"/>
    </location>
</feature>
<gene>
    <name evidence="3" type="ORF">HINF_LOCUS25677</name>
    <name evidence="2" type="ORF">HINF_LOCUS28308</name>
</gene>
<proteinExistence type="predicted"/>
<accession>A0AA86UHT4</accession>
<name>A0AA86UHT4_9EUKA</name>
<dbReference type="AlphaFoldDB" id="A0AA86UHT4"/>
<feature type="transmembrane region" description="Helical" evidence="1">
    <location>
        <begin position="140"/>
        <end position="161"/>
    </location>
</feature>
<feature type="transmembrane region" description="Helical" evidence="1">
    <location>
        <begin position="115"/>
        <end position="134"/>
    </location>
</feature>
<evidence type="ECO:0000313" key="4">
    <source>
        <dbReference type="Proteomes" id="UP001642409"/>
    </source>
</evidence>
<reference evidence="2" key="1">
    <citation type="submission" date="2023-06" db="EMBL/GenBank/DDBJ databases">
        <authorList>
            <person name="Kurt Z."/>
        </authorList>
    </citation>
    <scope>NUCLEOTIDE SEQUENCE</scope>
</reference>
<dbReference type="EMBL" id="CATOUU010000681">
    <property type="protein sequence ID" value="CAI9940663.1"/>
    <property type="molecule type" value="Genomic_DNA"/>
</dbReference>
<dbReference type="Proteomes" id="UP001642409">
    <property type="component" value="Unassembled WGS sequence"/>
</dbReference>
<keyword evidence="1" id="KW-1133">Transmembrane helix</keyword>
<evidence type="ECO:0000256" key="1">
    <source>
        <dbReference type="SAM" id="Phobius"/>
    </source>
</evidence>
<evidence type="ECO:0000313" key="2">
    <source>
        <dbReference type="EMBL" id="CAI9940663.1"/>
    </source>
</evidence>
<dbReference type="EMBL" id="CAXDID020000077">
    <property type="protein sequence ID" value="CAL6016794.1"/>
    <property type="molecule type" value="Genomic_DNA"/>
</dbReference>
<feature type="transmembrane region" description="Helical" evidence="1">
    <location>
        <begin position="47"/>
        <end position="66"/>
    </location>
</feature>
<evidence type="ECO:0000313" key="3">
    <source>
        <dbReference type="EMBL" id="CAL6016794.1"/>
    </source>
</evidence>
<feature type="transmembrane region" description="Helical" evidence="1">
    <location>
        <begin position="173"/>
        <end position="195"/>
    </location>
</feature>
<feature type="transmembrane region" description="Helical" evidence="1">
    <location>
        <begin position="86"/>
        <end position="108"/>
    </location>
</feature>
<reference evidence="3 4" key="2">
    <citation type="submission" date="2024-07" db="EMBL/GenBank/DDBJ databases">
        <authorList>
            <person name="Akdeniz Z."/>
        </authorList>
    </citation>
    <scope>NUCLEOTIDE SEQUENCE [LARGE SCALE GENOMIC DNA]</scope>
</reference>
<organism evidence="2">
    <name type="scientific">Hexamita inflata</name>
    <dbReference type="NCBI Taxonomy" id="28002"/>
    <lineage>
        <taxon>Eukaryota</taxon>
        <taxon>Metamonada</taxon>
        <taxon>Diplomonadida</taxon>
        <taxon>Hexamitidae</taxon>
        <taxon>Hexamitinae</taxon>
        <taxon>Hexamita</taxon>
    </lineage>
</organism>
<protein>
    <submittedName>
        <fullName evidence="3">Hypothetical_protein</fullName>
    </submittedName>
</protein>
<keyword evidence="1" id="KW-0472">Membrane</keyword>
<sequence>MRKWKSFEQFDHTTACYITDYILSANIFICSAVLAVTKRKLKYKKEIVIKLLSSIGCLILSLYSLLAAIVHHKFVNNDRYKLFSNLWFASEMFGFVGFGLLFMVYCFVYFPVNYVFVLVSAISTIGTASIPWIIGECLFILTPLTILDIIMLVISLTLTWIKTKDTTKRKTLKMVVILQLLSISIMIFGVIAQLTKFNEQSAFNHNAIYHLLLSVGFPLHILTLILCIDYPDYNVQSMITAQDQLYP</sequence>
<comment type="caution">
    <text evidence="2">The sequence shown here is derived from an EMBL/GenBank/DDBJ whole genome shotgun (WGS) entry which is preliminary data.</text>
</comment>
<feature type="transmembrane region" description="Helical" evidence="1">
    <location>
        <begin position="207"/>
        <end position="228"/>
    </location>
</feature>
<keyword evidence="4" id="KW-1185">Reference proteome</keyword>